<gene>
    <name evidence="1" type="ORF">NSCI0253_LOCUS13869</name>
</gene>
<dbReference type="AlphaFoldDB" id="A0A7S1A1V5"/>
<proteinExistence type="predicted"/>
<sequence length="284" mass="31775">MTVDVVSDAYSLCCEDMKRVPREAKDSLNNDLIARGTVSWETECELEEEVVTHQELGEALSDTEVRLVRCLDVAVRAVRTELRVKLEEVEKRLSGSFGRQLEDMRLLLEVPRPVETCVACTQADQRLFDVKAADASFSEKVKQTVAELASRLNDQWHEHIEPCYTQWPNLLSQVSCVAPSERKVSCDGISGTTASPSPTGLFLNIAGFHFPGWPRHLEDNTVAVAQTAGDVENLAVARLDITRRHFGTWAPCSSKGRITGYCILACNAFNWLLWVRRLNGPFHT</sequence>
<accession>A0A7S1A1V5</accession>
<reference evidence="1" key="1">
    <citation type="submission" date="2021-01" db="EMBL/GenBank/DDBJ databases">
        <authorList>
            <person name="Corre E."/>
            <person name="Pelletier E."/>
            <person name="Niang G."/>
            <person name="Scheremetjew M."/>
            <person name="Finn R."/>
            <person name="Kale V."/>
            <person name="Holt S."/>
            <person name="Cochrane G."/>
            <person name="Meng A."/>
            <person name="Brown T."/>
            <person name="Cohen L."/>
        </authorList>
    </citation>
    <scope>NUCLEOTIDE SEQUENCE</scope>
</reference>
<protein>
    <submittedName>
        <fullName evidence="1">Uncharacterized protein</fullName>
    </submittedName>
</protein>
<organism evidence="1">
    <name type="scientific">Noctiluca scintillans</name>
    <name type="common">Sea sparkle</name>
    <name type="synonym">Red tide dinoflagellate</name>
    <dbReference type="NCBI Taxonomy" id="2966"/>
    <lineage>
        <taxon>Eukaryota</taxon>
        <taxon>Sar</taxon>
        <taxon>Alveolata</taxon>
        <taxon>Dinophyceae</taxon>
        <taxon>Noctilucales</taxon>
        <taxon>Noctilucaceae</taxon>
        <taxon>Noctiluca</taxon>
    </lineage>
</organism>
<name>A0A7S1A1V5_NOCSC</name>
<dbReference type="EMBL" id="HBFQ01019749">
    <property type="protein sequence ID" value="CAD8839521.1"/>
    <property type="molecule type" value="Transcribed_RNA"/>
</dbReference>
<evidence type="ECO:0000313" key="1">
    <source>
        <dbReference type="EMBL" id="CAD8839521.1"/>
    </source>
</evidence>